<dbReference type="EMBL" id="KN554608">
    <property type="protein sequence ID" value="KHJ89168.1"/>
    <property type="molecule type" value="Genomic_DNA"/>
</dbReference>
<dbReference type="GO" id="GO:0005776">
    <property type="term" value="C:autophagosome"/>
    <property type="evidence" value="ECO:0007669"/>
    <property type="project" value="TreeGrafter"/>
</dbReference>
<dbReference type="GO" id="GO:0097632">
    <property type="term" value="C:extrinsic component of phagophore assembly site membrane"/>
    <property type="evidence" value="ECO:0007669"/>
    <property type="project" value="TreeGrafter"/>
</dbReference>
<evidence type="ECO:0000313" key="2">
    <source>
        <dbReference type="Proteomes" id="UP000053660"/>
    </source>
</evidence>
<dbReference type="GO" id="GO:0000423">
    <property type="term" value="P:mitophagy"/>
    <property type="evidence" value="ECO:0007669"/>
    <property type="project" value="TreeGrafter"/>
</dbReference>
<dbReference type="PANTHER" id="PTHR13664:SF0">
    <property type="entry name" value="BECLIN 1-ASSOCIATED AUTOPHAGY-RELATED KEY REGULATOR"/>
    <property type="match status" value="1"/>
</dbReference>
<name>A0A0B1SV71_OESDE</name>
<dbReference type="GO" id="GO:0035032">
    <property type="term" value="C:phosphatidylinositol 3-kinase complex, class III"/>
    <property type="evidence" value="ECO:0007669"/>
    <property type="project" value="TreeGrafter"/>
</dbReference>
<dbReference type="Proteomes" id="UP000053660">
    <property type="component" value="Unassembled WGS sequence"/>
</dbReference>
<proteinExistence type="predicted"/>
<dbReference type="GO" id="GO:0016240">
    <property type="term" value="P:autophagosome membrane docking"/>
    <property type="evidence" value="ECO:0007669"/>
    <property type="project" value="TreeGrafter"/>
</dbReference>
<dbReference type="GO" id="GO:0097629">
    <property type="term" value="C:extrinsic component of omegasome membrane"/>
    <property type="evidence" value="ECO:0007669"/>
    <property type="project" value="TreeGrafter"/>
</dbReference>
<gene>
    <name evidence="1" type="ORF">OESDEN_11014</name>
</gene>
<keyword evidence="2" id="KW-1185">Reference proteome</keyword>
<dbReference type="PANTHER" id="PTHR13664">
    <property type="entry name" value="BECLIN 1-ASSOCIATED AUTOPHAGY-RELATED KEY REGULATOR"/>
    <property type="match status" value="1"/>
</dbReference>
<protein>
    <submittedName>
        <fullName evidence="1">Uncharacterized protein</fullName>
    </submittedName>
</protein>
<organism evidence="1 2">
    <name type="scientific">Oesophagostomum dentatum</name>
    <name type="common">Nodular worm</name>
    <dbReference type="NCBI Taxonomy" id="61180"/>
    <lineage>
        <taxon>Eukaryota</taxon>
        <taxon>Metazoa</taxon>
        <taxon>Ecdysozoa</taxon>
        <taxon>Nematoda</taxon>
        <taxon>Chromadorea</taxon>
        <taxon>Rhabditida</taxon>
        <taxon>Rhabditina</taxon>
        <taxon>Rhabditomorpha</taxon>
        <taxon>Strongyloidea</taxon>
        <taxon>Strongylidae</taxon>
        <taxon>Oesophagostomum</taxon>
    </lineage>
</organism>
<dbReference type="GO" id="GO:0035014">
    <property type="term" value="F:phosphatidylinositol 3-kinase regulator activity"/>
    <property type="evidence" value="ECO:0007669"/>
    <property type="project" value="TreeGrafter"/>
</dbReference>
<dbReference type="GO" id="GO:0009267">
    <property type="term" value="P:cellular response to starvation"/>
    <property type="evidence" value="ECO:0007669"/>
    <property type="project" value="TreeGrafter"/>
</dbReference>
<dbReference type="GO" id="GO:0000045">
    <property type="term" value="P:autophagosome assembly"/>
    <property type="evidence" value="ECO:0007669"/>
    <property type="project" value="TreeGrafter"/>
</dbReference>
<evidence type="ECO:0000313" key="1">
    <source>
        <dbReference type="EMBL" id="KHJ89168.1"/>
    </source>
</evidence>
<reference evidence="1 2" key="1">
    <citation type="submission" date="2014-03" db="EMBL/GenBank/DDBJ databases">
        <title>Draft genome of the hookworm Oesophagostomum dentatum.</title>
        <authorList>
            <person name="Mitreva M."/>
        </authorList>
    </citation>
    <scope>NUCLEOTIDE SEQUENCE [LARGE SCALE GENOMIC DNA]</scope>
    <source>
        <strain evidence="1 2">OD-Hann</strain>
    </source>
</reference>
<dbReference type="OrthoDB" id="5863900at2759"/>
<dbReference type="GO" id="GO:0043495">
    <property type="term" value="F:protein-membrane adaptor activity"/>
    <property type="evidence" value="ECO:0007669"/>
    <property type="project" value="TreeGrafter"/>
</dbReference>
<sequence>MSDRVLLSTRSRPISIGCSASSTHPSEGICSPRDLPHTPPGVVTKLEAFQRHKATWTMTGERLVCLCCSKKNQCFCKKCTLEKLKFYSRKENISIRTNRKLELEKDVEAILGEISSLSAKINTTTANITLLRKWVDDKKQINKVKSEQLNAVKQLIVTTSKHANKVLSYYDKHDANEAHMHKRRAYKEGKVDEMNQNLSLVRKALCGTLYSIFPVSEVIAQTVRPASSSRSSTSSAKGKWTVVSGTQIEEGPMIKVRDTFLSEASRERLGTALADSVLNLSLDLRSPFAAFLHSIQLLNNLAAIFDFRLPYWISHREISLRERWSREILDNEWFKFCQSVLALGLHLGMPPETLHFNCPHSNIIEQARYIMEGVTIPKPQPIILATNQRFEMSDNIQRVNDDDLELISEWDTCEDLDIRHPKHQLL</sequence>
<accession>A0A0B1SV71</accession>
<dbReference type="AlphaFoldDB" id="A0A0B1SV71"/>